<sequence length="118" mass="13494">MEKLSNLSSRERLKKEDTVQKALHVMVEYIIEMGINGPEEWNEDPDKQKERVVPVIIPKRVDNMLNIVGQICNEGDVSLWELESAIFSALVRIGMGAIFSDIKEMGVDKFVEKFSQKI</sequence>
<reference evidence="2" key="1">
    <citation type="submission" date="2020-03" db="EMBL/GenBank/DDBJ databases">
        <title>The deep terrestrial virosphere.</title>
        <authorList>
            <person name="Holmfeldt K."/>
            <person name="Nilsson E."/>
            <person name="Simone D."/>
            <person name="Lopez-Fernandez M."/>
            <person name="Wu X."/>
            <person name="de Brujin I."/>
            <person name="Lundin D."/>
            <person name="Andersson A."/>
            <person name="Bertilsson S."/>
            <person name="Dopson M."/>
        </authorList>
    </citation>
    <scope>NUCLEOTIDE SEQUENCE</scope>
    <source>
        <strain evidence="2">MM415A00821</strain>
        <strain evidence="1">MM415B01315</strain>
    </source>
</reference>
<dbReference type="EMBL" id="MT141364">
    <property type="protein sequence ID" value="QJA59299.1"/>
    <property type="molecule type" value="Genomic_DNA"/>
</dbReference>
<dbReference type="AlphaFoldDB" id="A0A6M3KE28"/>
<evidence type="ECO:0000313" key="1">
    <source>
        <dbReference type="EMBL" id="QJA59299.1"/>
    </source>
</evidence>
<name>A0A6M3KE28_9ZZZZ</name>
<protein>
    <submittedName>
        <fullName evidence="2">Uncharacterized protein</fullName>
    </submittedName>
</protein>
<evidence type="ECO:0000313" key="2">
    <source>
        <dbReference type="EMBL" id="QJA79904.1"/>
    </source>
</evidence>
<proteinExistence type="predicted"/>
<gene>
    <name evidence="2" type="ORF">MM415A00821_0026</name>
    <name evidence="1" type="ORF">MM415B01315_0008</name>
</gene>
<organism evidence="2">
    <name type="scientific">viral metagenome</name>
    <dbReference type="NCBI Taxonomy" id="1070528"/>
    <lineage>
        <taxon>unclassified sequences</taxon>
        <taxon>metagenomes</taxon>
        <taxon>organismal metagenomes</taxon>
    </lineage>
</organism>
<accession>A0A6M3KE28</accession>
<dbReference type="EMBL" id="MT142398">
    <property type="protein sequence ID" value="QJA79904.1"/>
    <property type="molecule type" value="Genomic_DNA"/>
</dbReference>